<organism evidence="2 3">
    <name type="scientific">Bursaphelenchus xylophilus</name>
    <name type="common">Pinewood nematode worm</name>
    <name type="synonym">Aphelenchoides xylophilus</name>
    <dbReference type="NCBI Taxonomy" id="6326"/>
    <lineage>
        <taxon>Eukaryota</taxon>
        <taxon>Metazoa</taxon>
        <taxon>Ecdysozoa</taxon>
        <taxon>Nematoda</taxon>
        <taxon>Chromadorea</taxon>
        <taxon>Rhabditida</taxon>
        <taxon>Tylenchina</taxon>
        <taxon>Tylenchomorpha</taxon>
        <taxon>Aphelenchoidea</taxon>
        <taxon>Aphelenchoididae</taxon>
        <taxon>Bursaphelenchus</taxon>
    </lineage>
</organism>
<evidence type="ECO:0000313" key="3">
    <source>
        <dbReference type="Proteomes" id="UP000659654"/>
    </source>
</evidence>
<reference evidence="2" key="1">
    <citation type="submission" date="2020-09" db="EMBL/GenBank/DDBJ databases">
        <authorList>
            <person name="Kikuchi T."/>
        </authorList>
    </citation>
    <scope>NUCLEOTIDE SEQUENCE</scope>
    <source>
        <strain evidence="2">Ka4C1</strain>
    </source>
</reference>
<dbReference type="Gene3D" id="1.20.5.510">
    <property type="entry name" value="Single helix bin"/>
    <property type="match status" value="1"/>
</dbReference>
<gene>
    <name evidence="2" type="ORF">BXYJ_LOCUS15428</name>
</gene>
<keyword evidence="1" id="KW-0472">Membrane</keyword>
<dbReference type="Proteomes" id="UP000659654">
    <property type="component" value="Unassembled WGS sequence"/>
</dbReference>
<comment type="caution">
    <text evidence="2">The sequence shown here is derived from an EMBL/GenBank/DDBJ whole genome shotgun (WGS) entry which is preliminary data.</text>
</comment>
<dbReference type="Proteomes" id="UP000582659">
    <property type="component" value="Unassembled WGS sequence"/>
</dbReference>
<proteinExistence type="predicted"/>
<keyword evidence="1" id="KW-0812">Transmembrane</keyword>
<accession>A0A7I8XDN4</accession>
<dbReference type="EMBL" id="CAJFDI010000006">
    <property type="protein sequence ID" value="CAD5235337.1"/>
    <property type="molecule type" value="Genomic_DNA"/>
</dbReference>
<sequence length="296" mass="33502">MSSPSTAEFYSSITTFLQCLNLTTKFEGQVPNEFQIITHAEENDGVFIRYTYNPSEKNVTDEKLDLVGKQTGLKNYRFHLALEEDKFLTGVSGYKAKEICPVFNKAFDSDHCMKKSFFEILGHDLVRIGCLQEIKNLPFKLNGTKLEPYGRKTADQFNCESKLAVFGDKIVFKNNGEDVCKEINWASDHVWKASECAKDDKYKLNTKNFLLFPLNYILIKFSVGGCNPPGPEVSDYLNNTYVKYLYNPNERSSSEDVTIAQDESPNWALIGGGIGGALVFLLLLIGLAIFLIRRYK</sequence>
<feature type="transmembrane region" description="Helical" evidence="1">
    <location>
        <begin position="267"/>
        <end position="292"/>
    </location>
</feature>
<evidence type="ECO:0000256" key="1">
    <source>
        <dbReference type="SAM" id="Phobius"/>
    </source>
</evidence>
<keyword evidence="3" id="KW-1185">Reference proteome</keyword>
<dbReference type="EMBL" id="CAJFCV020000006">
    <property type="protein sequence ID" value="CAG9131673.1"/>
    <property type="molecule type" value="Genomic_DNA"/>
</dbReference>
<keyword evidence="1" id="KW-1133">Transmembrane helix</keyword>
<evidence type="ECO:0000313" key="2">
    <source>
        <dbReference type="EMBL" id="CAD5235337.1"/>
    </source>
</evidence>
<protein>
    <submittedName>
        <fullName evidence="2">(pine wood nematode) hypothetical protein</fullName>
    </submittedName>
</protein>
<name>A0A7I8XDN4_BURXY</name>
<dbReference type="AlphaFoldDB" id="A0A7I8XDN4"/>